<dbReference type="Proteomes" id="UP000002308">
    <property type="component" value="Chromosome"/>
</dbReference>
<feature type="transmembrane region" description="Helical" evidence="1">
    <location>
        <begin position="77"/>
        <end position="94"/>
    </location>
</feature>
<keyword evidence="1" id="KW-0472">Membrane</keyword>
<sequence length="139" mass="16149">MINRRRGLTIMTVFSFIYAILELGIQWDPSKVLSSPAWMKSVFTPTVSLYFYRVIYILIFGFPSYLASGKLLSVETVWYLIYGSIVEDIMYWIVDLKLPFSWAWFYPVYFVIPIDDLIGVVILAAMYKLIKQKSKAGMS</sequence>
<dbReference type="KEGG" id="siy:YG5714_2601"/>
<protein>
    <submittedName>
        <fullName evidence="2">Uncharacterized protein</fullName>
    </submittedName>
</protein>
<dbReference type="EMBL" id="CP001403">
    <property type="protein sequence ID" value="ACP46831.1"/>
    <property type="molecule type" value="Genomic_DNA"/>
</dbReference>
<name>C3NB15_SACI7</name>
<gene>
    <name evidence="2" type="ordered locus">YG5714_2601</name>
</gene>
<keyword evidence="1" id="KW-1133">Transmembrane helix</keyword>
<evidence type="ECO:0000256" key="1">
    <source>
        <dbReference type="SAM" id="Phobius"/>
    </source>
</evidence>
<evidence type="ECO:0000313" key="3">
    <source>
        <dbReference type="Proteomes" id="UP000002308"/>
    </source>
</evidence>
<keyword evidence="1" id="KW-0812">Transmembrane</keyword>
<feature type="transmembrane region" description="Helical" evidence="1">
    <location>
        <begin position="7"/>
        <end position="27"/>
    </location>
</feature>
<dbReference type="GeneID" id="7807712"/>
<feature type="transmembrane region" description="Helical" evidence="1">
    <location>
        <begin position="47"/>
        <end position="65"/>
    </location>
</feature>
<accession>C3NB15</accession>
<dbReference type="HOGENOM" id="CLU_1943951_0_0_2"/>
<reference evidence="2 3" key="1">
    <citation type="journal article" date="2009" name="Proc. Natl. Acad. Sci. U.S.A.">
        <title>Biogeography of the Sulfolobus islandicus pan-genome.</title>
        <authorList>
            <person name="Reno M.L."/>
            <person name="Held N.L."/>
            <person name="Fields C.J."/>
            <person name="Burke P.V."/>
            <person name="Whitaker R.J."/>
        </authorList>
    </citation>
    <scope>NUCLEOTIDE SEQUENCE [LARGE SCALE GENOMIC DNA]</scope>
    <source>
        <strain evidence="3">Y.G.57.14 / Yellowstone #1</strain>
    </source>
</reference>
<organism evidence="2 3">
    <name type="scientific">Saccharolobus islandicus (strain Y.G.57.14 / Yellowstone #1)</name>
    <name type="common">Sulfolobus islandicus</name>
    <dbReference type="NCBI Taxonomy" id="439386"/>
    <lineage>
        <taxon>Archaea</taxon>
        <taxon>Thermoproteota</taxon>
        <taxon>Thermoprotei</taxon>
        <taxon>Sulfolobales</taxon>
        <taxon>Sulfolobaceae</taxon>
        <taxon>Saccharolobus</taxon>
    </lineage>
</organism>
<feature type="transmembrane region" description="Helical" evidence="1">
    <location>
        <begin position="106"/>
        <end position="130"/>
    </location>
</feature>
<dbReference type="AlphaFoldDB" id="C3NB15"/>
<evidence type="ECO:0000313" key="2">
    <source>
        <dbReference type="EMBL" id="ACP46831.1"/>
    </source>
</evidence>
<dbReference type="RefSeq" id="WP_012716697.1">
    <property type="nucleotide sequence ID" value="NC_012622.1"/>
</dbReference>
<proteinExistence type="predicted"/>